<dbReference type="KEGG" id="apes:FOC84_06165"/>
<dbReference type="InterPro" id="IPR042188">
    <property type="entry name" value="MmgE/PrpD_sf_2"/>
</dbReference>
<dbReference type="PANTHER" id="PTHR16943:SF8">
    <property type="entry name" value="2-METHYLCITRATE DEHYDRATASE"/>
    <property type="match status" value="1"/>
</dbReference>
<comment type="similarity">
    <text evidence="1">Belongs to the PrpD family.</text>
</comment>
<dbReference type="GO" id="GO:0016829">
    <property type="term" value="F:lyase activity"/>
    <property type="evidence" value="ECO:0007669"/>
    <property type="project" value="InterPro"/>
</dbReference>
<sequence length="446" mass="47343">MSLVLELARICARPATPADLARAALHVAAWTGAAALAANTPLAARLRRGYTAPGAAAPGPENGWSRLLHDASLGCMHELDDFHRGALVHPGPIVIPAALHTAEHVGASGADILLAILRGYEAMIRIGESVGAGHYEHWHNTSTCGTAGAAAAAASLLELDTAQTADALALALTQSSGLWQVRLDPCDAKPWHAARAAQTGVQAALLACAGIRGPAHVLEGEKGFYAAMCSDPLPDRIRARADGPWKIHQTTFKPWASCRHTHPVIDAALTLREGWQAQDGWRQPPLDDILAIRLETYADAIAFCDRADPATDLEARFSLHHAVAVTLSKGAPSVDDFCSGTVTNPACLRLRALTRAHPSNAYSARYPSHFGAEVTVMLKNGRTLRHAVQDALGDPERPLTPSQVLELALRLMTAAGWEPGEASQRLAEIMALDVQKPALLLRNAGF</sequence>
<dbReference type="Pfam" id="PF19305">
    <property type="entry name" value="MmgE_PrpD_C"/>
    <property type="match status" value="1"/>
</dbReference>
<dbReference type="Proteomes" id="UP000500970">
    <property type="component" value="Chromosome"/>
</dbReference>
<dbReference type="InterPro" id="IPR045337">
    <property type="entry name" value="MmgE_PrpD_C"/>
</dbReference>
<feature type="domain" description="MmgE/PrpD N-terminal" evidence="2">
    <location>
        <begin position="22"/>
        <end position="232"/>
    </location>
</feature>
<dbReference type="PANTHER" id="PTHR16943">
    <property type="entry name" value="2-METHYLCITRATE DEHYDRATASE-RELATED"/>
    <property type="match status" value="1"/>
</dbReference>
<dbReference type="AlphaFoldDB" id="A0A7D4HVS3"/>
<dbReference type="InterPro" id="IPR036148">
    <property type="entry name" value="MmgE/PrpD_sf"/>
</dbReference>
<dbReference type="EMBL" id="CP053985">
    <property type="protein sequence ID" value="QKH34560.1"/>
    <property type="molecule type" value="Genomic_DNA"/>
</dbReference>
<dbReference type="Pfam" id="PF03972">
    <property type="entry name" value="MmgE_PrpD_N"/>
    <property type="match status" value="1"/>
</dbReference>
<keyword evidence="5" id="KW-1185">Reference proteome</keyword>
<name>A0A7D4HVS3_9BURK</name>
<dbReference type="SUPFAM" id="SSF103378">
    <property type="entry name" value="2-methylcitrate dehydratase PrpD"/>
    <property type="match status" value="1"/>
</dbReference>
<evidence type="ECO:0000256" key="1">
    <source>
        <dbReference type="ARBA" id="ARBA00006174"/>
    </source>
</evidence>
<dbReference type="Gene3D" id="1.10.4100.10">
    <property type="entry name" value="2-methylcitrate dehydratase PrpD"/>
    <property type="match status" value="1"/>
</dbReference>
<feature type="domain" description="MmgE/PrpD C-terminal" evidence="3">
    <location>
        <begin position="255"/>
        <end position="406"/>
    </location>
</feature>
<accession>A0A7D4HVS3</accession>
<dbReference type="RefSeq" id="WP_173143652.1">
    <property type="nucleotide sequence ID" value="NZ_CP053985.1"/>
</dbReference>
<evidence type="ECO:0000313" key="4">
    <source>
        <dbReference type="EMBL" id="QKH34560.1"/>
    </source>
</evidence>
<protein>
    <submittedName>
        <fullName evidence="4">MmgE/PrpD family protein</fullName>
    </submittedName>
</protein>
<evidence type="ECO:0000313" key="5">
    <source>
        <dbReference type="Proteomes" id="UP000500970"/>
    </source>
</evidence>
<evidence type="ECO:0000259" key="2">
    <source>
        <dbReference type="Pfam" id="PF03972"/>
    </source>
</evidence>
<dbReference type="InterPro" id="IPR042183">
    <property type="entry name" value="MmgE/PrpD_sf_1"/>
</dbReference>
<proteinExistence type="inferred from homology"/>
<dbReference type="InterPro" id="IPR005656">
    <property type="entry name" value="MmgE_PrpD"/>
</dbReference>
<evidence type="ECO:0000259" key="3">
    <source>
        <dbReference type="Pfam" id="PF19305"/>
    </source>
</evidence>
<gene>
    <name evidence="4" type="ORF">FOC84_06165</name>
</gene>
<dbReference type="Gene3D" id="3.30.1330.120">
    <property type="entry name" value="2-methylcitrate dehydratase PrpD"/>
    <property type="match status" value="1"/>
</dbReference>
<dbReference type="InterPro" id="IPR045336">
    <property type="entry name" value="MmgE_PrpD_N"/>
</dbReference>
<organism evidence="4 5">
    <name type="scientific">Achromobacter pestifer</name>
    <dbReference type="NCBI Taxonomy" id="1353889"/>
    <lineage>
        <taxon>Bacteria</taxon>
        <taxon>Pseudomonadati</taxon>
        <taxon>Pseudomonadota</taxon>
        <taxon>Betaproteobacteria</taxon>
        <taxon>Burkholderiales</taxon>
        <taxon>Alcaligenaceae</taxon>
        <taxon>Achromobacter</taxon>
    </lineage>
</organism>
<reference evidence="4 5" key="1">
    <citation type="submission" date="2020-05" db="EMBL/GenBank/DDBJ databases">
        <title>FDA dAtabase for Regulatory Grade micrObial Sequences (FDA-ARGOS): Supporting development and validation of Infectious Disease Dx tests.</title>
        <authorList>
            <person name="Sproer C."/>
            <person name="Gronow S."/>
            <person name="Severitt S."/>
            <person name="Schroder I."/>
            <person name="Tallon L."/>
            <person name="Sadzewicz L."/>
            <person name="Zhao X."/>
            <person name="Vavikolanu K."/>
            <person name="Mehta A."/>
            <person name="Aluvathingal J."/>
            <person name="Nadendla S."/>
            <person name="Myers T."/>
            <person name="Yan Y."/>
            <person name="Sichtig H."/>
        </authorList>
    </citation>
    <scope>NUCLEOTIDE SEQUENCE [LARGE SCALE GENOMIC DNA]</scope>
    <source>
        <strain evidence="4 5">FDAARGOS_790</strain>
    </source>
</reference>